<dbReference type="OrthoDB" id="103819at2759"/>
<dbReference type="Proteomes" id="UP000235786">
    <property type="component" value="Unassembled WGS sequence"/>
</dbReference>
<keyword evidence="1" id="KW-0812">Transmembrane</keyword>
<dbReference type="AlphaFoldDB" id="A0A2J6QSZ6"/>
<dbReference type="STRING" id="1149755.A0A2J6QSZ6"/>
<name>A0A2J6QSZ6_HYAVF</name>
<reference evidence="2 3" key="1">
    <citation type="submission" date="2016-04" db="EMBL/GenBank/DDBJ databases">
        <title>A degradative enzymes factory behind the ericoid mycorrhizal symbiosis.</title>
        <authorList>
            <consortium name="DOE Joint Genome Institute"/>
            <person name="Martino E."/>
            <person name="Morin E."/>
            <person name="Grelet G."/>
            <person name="Kuo A."/>
            <person name="Kohler A."/>
            <person name="Daghino S."/>
            <person name="Barry K."/>
            <person name="Choi C."/>
            <person name="Cichocki N."/>
            <person name="Clum A."/>
            <person name="Copeland A."/>
            <person name="Hainaut M."/>
            <person name="Haridas S."/>
            <person name="Labutti K."/>
            <person name="Lindquist E."/>
            <person name="Lipzen A."/>
            <person name="Khouja H.-R."/>
            <person name="Murat C."/>
            <person name="Ohm R."/>
            <person name="Olson A."/>
            <person name="Spatafora J."/>
            <person name="Veneault-Fourrey C."/>
            <person name="Henrissat B."/>
            <person name="Grigoriev I."/>
            <person name="Martin F."/>
            <person name="Perotto S."/>
        </authorList>
    </citation>
    <scope>NUCLEOTIDE SEQUENCE [LARGE SCALE GENOMIC DNA]</scope>
    <source>
        <strain evidence="2 3">F</strain>
    </source>
</reference>
<keyword evidence="1" id="KW-1133">Transmembrane helix</keyword>
<protein>
    <submittedName>
        <fullName evidence="2">Uncharacterized protein</fullName>
    </submittedName>
</protein>
<evidence type="ECO:0000313" key="3">
    <source>
        <dbReference type="Proteomes" id="UP000235786"/>
    </source>
</evidence>
<gene>
    <name evidence="2" type="ORF">L207DRAFT_642524</name>
</gene>
<keyword evidence="3" id="KW-1185">Reference proteome</keyword>
<organism evidence="2 3">
    <name type="scientific">Hyaloscypha variabilis (strain UAMH 11265 / GT02V1 / F)</name>
    <name type="common">Meliniomyces variabilis</name>
    <dbReference type="NCBI Taxonomy" id="1149755"/>
    <lineage>
        <taxon>Eukaryota</taxon>
        <taxon>Fungi</taxon>
        <taxon>Dikarya</taxon>
        <taxon>Ascomycota</taxon>
        <taxon>Pezizomycotina</taxon>
        <taxon>Leotiomycetes</taxon>
        <taxon>Helotiales</taxon>
        <taxon>Hyaloscyphaceae</taxon>
        <taxon>Hyaloscypha</taxon>
        <taxon>Hyaloscypha variabilis</taxon>
    </lineage>
</organism>
<accession>A0A2J6QSZ6</accession>
<sequence>MRLGLDAVTFHPSSPVTLFTIPAAIMIFKHILSLLIASAASNILVIAATTIYICDTASTTATINAKASPACNADSCLRAIQASAFPTRHGVADCSSYFVTTVTPATVTVTATASYITSTTTSGIETDFTTSTATSIILSAAVSTFTTVSTSTLTFTSTVDPHQPSFKKRDADKTSVPSSIPAYASPCSGAIRYSSACSCVGATKTTITAAAPTSTVTVTQTSTDIVTYASTETELFVTIFSTTTTFETSTTVIETAVASASTSVLSSPTCTALSTTPDSETYNYNLVYSGFQTLNPVISGQNILAPDQSETFSGEFSLCDAANACIEYATTVDSPIGGAYLTTNLQYEIDHEIWNCLVYYDQASAADYNVDTPGITPAQLEPHHPYSPEASACPTLAAIQAELYSQEPVLRYNNFHNTTDSFREFELAHYGVDGEIVVGGILEADGMQIDGLSDWYYGNQQIMGLLDEDVLF</sequence>
<dbReference type="EMBL" id="KZ613975">
    <property type="protein sequence ID" value="PMD29377.1"/>
    <property type="molecule type" value="Genomic_DNA"/>
</dbReference>
<feature type="transmembrane region" description="Helical" evidence="1">
    <location>
        <begin position="31"/>
        <end position="53"/>
    </location>
</feature>
<evidence type="ECO:0000256" key="1">
    <source>
        <dbReference type="SAM" id="Phobius"/>
    </source>
</evidence>
<keyword evidence="1" id="KW-0472">Membrane</keyword>
<proteinExistence type="predicted"/>
<evidence type="ECO:0000313" key="2">
    <source>
        <dbReference type="EMBL" id="PMD29377.1"/>
    </source>
</evidence>